<accession>M1HVK3</accession>
<keyword evidence="1" id="KW-0175">Coiled coil</keyword>
<organismHost>
    <name type="scientific">Chlorella</name>
    <dbReference type="NCBI Taxonomy" id="3071"/>
</organismHost>
<gene>
    <name evidence="2" type="primary">IL-3A_074L</name>
    <name evidence="2" type="ORF">PBCVIL3A_074L</name>
</gene>
<evidence type="ECO:0000313" key="2">
    <source>
        <dbReference type="EMBL" id="AGE53756.1"/>
    </source>
</evidence>
<dbReference type="EMBL" id="JX997169">
    <property type="protein sequence ID" value="AGE53756.1"/>
    <property type="molecule type" value="Genomic_DNA"/>
</dbReference>
<evidence type="ECO:0000256" key="1">
    <source>
        <dbReference type="SAM" id="Coils"/>
    </source>
</evidence>
<sequence length="175" mass="20785">MDFIKHMPQEKPIWFDDAIKFYVDNILNHKKEDSSSEKEDSSSEKDFPDWFTSFAKRISKLEDELKNNKYAIIEHNLKHLEDSMNQYDELRAKDDMIQTHKNEINDQQYIIKSLKKKIVDQEYKIKSLKVEIEHRTKIMTEMYNKMNKFYGINDDTRSMERSLSACSVASSVGSN</sequence>
<organism evidence="2 3">
    <name type="scientific">Paramecium bursaria Chlorella virus IL3A</name>
    <name type="common">PBCV-IL3A</name>
    <dbReference type="NCBI Taxonomy" id="46019"/>
    <lineage>
        <taxon>Viruses</taxon>
        <taxon>Varidnaviria</taxon>
        <taxon>Bamfordvirae</taxon>
        <taxon>Nucleocytoviricota</taxon>
        <taxon>Megaviricetes</taxon>
        <taxon>Algavirales</taxon>
        <taxon>Phycodnaviridae</taxon>
        <taxon>Chlorovirus</taxon>
        <taxon>Chlorovirus illinoense</taxon>
    </lineage>
</organism>
<feature type="coiled-coil region" evidence="1">
    <location>
        <begin position="70"/>
        <end position="131"/>
    </location>
</feature>
<reference evidence="2 3" key="1">
    <citation type="submission" date="2012-10" db="EMBL/GenBank/DDBJ databases">
        <title>Towards defining the chloroviruses: a genomic journey through a genus of large DNA viruses.</title>
        <authorList>
            <person name="Jeanniard A."/>
            <person name="Dunigan D.D."/>
            <person name="Gurnon J.R."/>
            <person name="Agarkova I."/>
            <person name="Kang M."/>
            <person name="Vitek J."/>
            <person name="Duncan G."/>
            <person name="McClung O.W."/>
            <person name="Larsen M."/>
            <person name="Claverie J.-M."/>
            <person name="Van Etten J.L."/>
            <person name="Blanc G."/>
        </authorList>
    </citation>
    <scope>NUCLEOTIDE SEQUENCE [LARGE SCALE GENOMIC DNA]</scope>
</reference>
<name>M1HVK3_PBCVI</name>
<evidence type="ECO:0000313" key="3">
    <source>
        <dbReference type="Proteomes" id="UP000247091"/>
    </source>
</evidence>
<protein>
    <submittedName>
        <fullName evidence="2">Uncharacterized protein</fullName>
    </submittedName>
</protein>
<proteinExistence type="predicted"/>
<dbReference type="Proteomes" id="UP000247091">
    <property type="component" value="Segment"/>
</dbReference>